<comment type="similarity">
    <text evidence="8">Belongs to the peroxidase family. XPO subfamily.</text>
</comment>
<feature type="chain" id="PRO_5043926970" description="C1q domain-containing protein" evidence="11">
    <location>
        <begin position="20"/>
        <end position="870"/>
    </location>
</feature>
<dbReference type="GO" id="GO:0020037">
    <property type="term" value="F:heme binding"/>
    <property type="evidence" value="ECO:0007669"/>
    <property type="project" value="InterPro"/>
</dbReference>
<dbReference type="InterPro" id="IPR001073">
    <property type="entry name" value="C1q_dom"/>
</dbReference>
<keyword evidence="3 9" id="KW-0479">Metal-binding</keyword>
<dbReference type="PANTHER" id="PTHR11475">
    <property type="entry name" value="OXIDASE/PEROXIDASE"/>
    <property type="match status" value="1"/>
</dbReference>
<dbReference type="Proteomes" id="UP001501940">
    <property type="component" value="Chromosome 6"/>
</dbReference>
<accession>A0A3Q1CWR0</accession>
<evidence type="ECO:0000259" key="12">
    <source>
        <dbReference type="PROSITE" id="PS50871"/>
    </source>
</evidence>
<dbReference type="PRINTS" id="PR00457">
    <property type="entry name" value="ANPEROXIDASE"/>
</dbReference>
<dbReference type="InterPro" id="IPR019791">
    <property type="entry name" value="Haem_peroxidase_animal"/>
</dbReference>
<evidence type="ECO:0000256" key="3">
    <source>
        <dbReference type="ARBA" id="ARBA00022723"/>
    </source>
</evidence>
<feature type="signal peptide" evidence="11">
    <location>
        <begin position="1"/>
        <end position="19"/>
    </location>
</feature>
<proteinExistence type="inferred from homology"/>
<protein>
    <recommendedName>
        <fullName evidence="12">C1q domain-containing protein</fullName>
    </recommendedName>
</protein>
<evidence type="ECO:0000256" key="11">
    <source>
        <dbReference type="SAM" id="SignalP"/>
    </source>
</evidence>
<organism evidence="13 14">
    <name type="scientific">Amphiprion ocellaris</name>
    <name type="common">Clown anemonefish</name>
    <dbReference type="NCBI Taxonomy" id="80972"/>
    <lineage>
        <taxon>Eukaryota</taxon>
        <taxon>Metazoa</taxon>
        <taxon>Chordata</taxon>
        <taxon>Craniata</taxon>
        <taxon>Vertebrata</taxon>
        <taxon>Euteleostomi</taxon>
        <taxon>Actinopterygii</taxon>
        <taxon>Neopterygii</taxon>
        <taxon>Teleostei</taxon>
        <taxon>Neoteleostei</taxon>
        <taxon>Acanthomorphata</taxon>
        <taxon>Ovalentaria</taxon>
        <taxon>Pomacentridae</taxon>
        <taxon>Amphiprion</taxon>
    </lineage>
</organism>
<dbReference type="Ensembl" id="ENSAOCT00000027972.2">
    <property type="protein sequence ID" value="ENSAOCP00000031725.2"/>
    <property type="gene ID" value="ENSAOCG00000023662.2"/>
</dbReference>
<evidence type="ECO:0000256" key="1">
    <source>
        <dbReference type="ARBA" id="ARBA00001970"/>
    </source>
</evidence>
<feature type="compositionally biased region" description="Pro residues" evidence="10">
    <location>
        <begin position="726"/>
        <end position="742"/>
    </location>
</feature>
<keyword evidence="14" id="KW-1185">Reference proteome</keyword>
<feature type="region of interest" description="Disordered" evidence="10">
    <location>
        <begin position="718"/>
        <end position="743"/>
    </location>
</feature>
<dbReference type="Pfam" id="PF03098">
    <property type="entry name" value="An_peroxidase"/>
    <property type="match status" value="1"/>
</dbReference>
<dbReference type="PROSITE" id="PS50292">
    <property type="entry name" value="PEROXIDASE_3"/>
    <property type="match status" value="1"/>
</dbReference>
<dbReference type="SMART" id="SM00110">
    <property type="entry name" value="C1Q"/>
    <property type="match status" value="1"/>
</dbReference>
<dbReference type="PANTHER" id="PTHR11475:SF63">
    <property type="entry name" value="EOSINOPHIL PEROXIDASE"/>
    <property type="match status" value="1"/>
</dbReference>
<evidence type="ECO:0000256" key="10">
    <source>
        <dbReference type="SAM" id="MobiDB-lite"/>
    </source>
</evidence>
<dbReference type="GO" id="GO:0006979">
    <property type="term" value="P:response to oxidative stress"/>
    <property type="evidence" value="ECO:0007669"/>
    <property type="project" value="InterPro"/>
</dbReference>
<dbReference type="SUPFAM" id="SSF49842">
    <property type="entry name" value="TNF-like"/>
    <property type="match status" value="1"/>
</dbReference>
<dbReference type="Gene3D" id="2.60.120.40">
    <property type="match status" value="1"/>
</dbReference>
<comment type="cofactor">
    <cofactor evidence="1">
        <name>heme b</name>
        <dbReference type="ChEBI" id="CHEBI:60344"/>
    </cofactor>
</comment>
<keyword evidence="7" id="KW-1015">Disulfide bond</keyword>
<dbReference type="AlphaFoldDB" id="A0A3Q1CWR0"/>
<evidence type="ECO:0000256" key="5">
    <source>
        <dbReference type="ARBA" id="ARBA00023002"/>
    </source>
</evidence>
<dbReference type="Gene3D" id="1.10.640.10">
    <property type="entry name" value="Haem peroxidase domain superfamily, animal type"/>
    <property type="match status" value="1"/>
</dbReference>
<reference evidence="13" key="3">
    <citation type="submission" date="2025-09" db="UniProtKB">
        <authorList>
            <consortium name="Ensembl"/>
        </authorList>
    </citation>
    <scope>IDENTIFICATION</scope>
</reference>
<keyword evidence="2 9" id="KW-0349">Heme</keyword>
<dbReference type="SUPFAM" id="SSF48113">
    <property type="entry name" value="Heme-dependent peroxidases"/>
    <property type="match status" value="1"/>
</dbReference>
<evidence type="ECO:0000256" key="7">
    <source>
        <dbReference type="ARBA" id="ARBA00023157"/>
    </source>
</evidence>
<keyword evidence="4 11" id="KW-0732">Signal</keyword>
<dbReference type="FunFam" id="1.10.640.10:FF:000001">
    <property type="entry name" value="Peroxidasin homolog"/>
    <property type="match status" value="1"/>
</dbReference>
<reference evidence="13" key="2">
    <citation type="submission" date="2025-08" db="UniProtKB">
        <authorList>
            <consortium name="Ensembl"/>
        </authorList>
    </citation>
    <scope>IDENTIFICATION</scope>
</reference>
<evidence type="ECO:0000256" key="6">
    <source>
        <dbReference type="ARBA" id="ARBA00023004"/>
    </source>
</evidence>
<name>A0A3Q1CWR0_AMPOC</name>
<dbReference type="PROSITE" id="PS50871">
    <property type="entry name" value="C1Q"/>
    <property type="match status" value="1"/>
</dbReference>
<dbReference type="GO" id="GO:0046872">
    <property type="term" value="F:metal ion binding"/>
    <property type="evidence" value="ECO:0007669"/>
    <property type="project" value="UniProtKB-KW"/>
</dbReference>
<evidence type="ECO:0000313" key="14">
    <source>
        <dbReference type="Proteomes" id="UP001501940"/>
    </source>
</evidence>
<dbReference type="InterPro" id="IPR037120">
    <property type="entry name" value="Haem_peroxidase_sf_animal"/>
</dbReference>
<feature type="domain" description="C1q" evidence="12">
    <location>
        <begin position="744"/>
        <end position="870"/>
    </location>
</feature>
<dbReference type="GO" id="GO:0004601">
    <property type="term" value="F:peroxidase activity"/>
    <property type="evidence" value="ECO:0007669"/>
    <property type="project" value="InterPro"/>
</dbReference>
<sequence length="870" mass="98274">MILLYLLALSLSLQCQTDATLSRSFIESNVLIAKANVDAAYSYSRQVSVERVRRNAVSPSDVLRLMKQPRGVSRLAVRAADYMDYTVELITKSLQQRQKRSINATDLLSEEDLQTIAELTGCTPLQRPPSCKTTPNLNVYRTATSVCNNRENPRWGSSNRPLTRWLPAVYEDGISRPRGWTPSQKVNGFILPMVRVVSNRIVAANNMVPSDPLYSHLVTIFGQWTDHDLSFTPHSPVIRSFNDGIDCDQTCENTEPCFPIQIPSYDPRFGRNSNECIPFFRSAPGCGSGNTGHIFGARNPRQQMNTLTAYIDAGQVYGADDTKARLLRNLTTDEGLLKVNMKYTDDGRELLPFDSMDSRMCATRRRITNDSNAEEVLCFLAGDSRVNENIALTSLHTLFMREHNRLARALAQLNPHWNGEKLYQEARKIMGAYFQVITYRDYLGLIVGPDFMASHLSTYPGYDETVDASISNSFATAAFRFAHLQVQSFIFRLNETYQEHPQYPNVMLHRAFFAPWRVIFEGGLDLIVRGLVGERAKLNTQDDMMSNELRERLFEFSNHVALDLASLNMQRGRDHALPGYNKWRKFCGLSQPQNLTQLAEVLNNTDLAKRLLHLYGTTDNIDLWLGGVSEPFVRGGRVGPLFACLIATQFQKIREGDRFWWEHDGVFTEAQRESLAETSLARIICDNTGITEVPERPLLFRPRGSGYTQCTDMPVFDLSPWQENGPPGPRGPPVGPRGPPGPSSNMHKVAFSVRLANDYPRSGQPVVFPDEVYNEQKSYDSRTGYFICKYPGVYEFTFYCRINKYAASVDLMLNSGRVVHSYTTRRRGFLTASGGIILKLVKGDKVWLVANHKGNGLLKDSFFNGHLLFE</sequence>
<keyword evidence="6 9" id="KW-0408">Iron</keyword>
<keyword evidence="5" id="KW-0560">Oxidoreductase</keyword>
<dbReference type="GO" id="GO:0005615">
    <property type="term" value="C:extracellular space"/>
    <property type="evidence" value="ECO:0007669"/>
    <property type="project" value="TreeGrafter"/>
</dbReference>
<evidence type="ECO:0000256" key="4">
    <source>
        <dbReference type="ARBA" id="ARBA00022729"/>
    </source>
</evidence>
<evidence type="ECO:0000256" key="9">
    <source>
        <dbReference type="PIRSR" id="PIRSR619791-2"/>
    </source>
</evidence>
<dbReference type="GeneTree" id="ENSGT00940000156009"/>
<evidence type="ECO:0000313" key="13">
    <source>
        <dbReference type="Ensembl" id="ENSAOCP00000031725.2"/>
    </source>
</evidence>
<dbReference type="PRINTS" id="PR00007">
    <property type="entry name" value="COMPLEMNTC1Q"/>
</dbReference>
<reference evidence="13 14" key="1">
    <citation type="submission" date="2022-01" db="EMBL/GenBank/DDBJ databases">
        <title>A chromosome-scale genome assembly of the false clownfish, Amphiprion ocellaris.</title>
        <authorList>
            <person name="Ryu T."/>
        </authorList>
    </citation>
    <scope>NUCLEOTIDE SEQUENCE [LARGE SCALE GENOMIC DNA]</scope>
</reference>
<dbReference type="Pfam" id="PF00386">
    <property type="entry name" value="C1q"/>
    <property type="match status" value="1"/>
</dbReference>
<dbReference type="STRING" id="80972.ENSAOCP00000031725"/>
<evidence type="ECO:0000256" key="2">
    <source>
        <dbReference type="ARBA" id="ARBA00022617"/>
    </source>
</evidence>
<dbReference type="InterPro" id="IPR008983">
    <property type="entry name" value="Tumour_necrosis_fac-like_dom"/>
</dbReference>
<evidence type="ECO:0000256" key="8">
    <source>
        <dbReference type="ARBA" id="ARBA00061342"/>
    </source>
</evidence>
<dbReference type="InterPro" id="IPR010255">
    <property type="entry name" value="Haem_peroxidase_sf"/>
</dbReference>
<feature type="binding site" description="axial binding residue" evidence="9">
    <location>
        <position position="483"/>
    </location>
    <ligand>
        <name>heme b</name>
        <dbReference type="ChEBI" id="CHEBI:60344"/>
    </ligand>
    <ligandPart>
        <name>Fe</name>
        <dbReference type="ChEBI" id="CHEBI:18248"/>
    </ligandPart>
</feature>